<feature type="chain" id="PRO_5029709986" description="Acyl-peptide hydrolase" evidence="10">
    <location>
        <begin position="19"/>
        <end position="687"/>
    </location>
</feature>
<dbReference type="InterPro" id="IPR011042">
    <property type="entry name" value="6-blade_b-propeller_TolB-like"/>
</dbReference>
<feature type="domain" description="Peptidase S9 prolyl oligopeptidase catalytic" evidence="11">
    <location>
        <begin position="466"/>
        <end position="671"/>
    </location>
</feature>
<gene>
    <name evidence="12" type="ORF">FYJ73_02095</name>
</gene>
<accession>A0A7K0KDE6</accession>
<dbReference type="AlphaFoldDB" id="A0A7K0KDE6"/>
<dbReference type="GO" id="GO:0006508">
    <property type="term" value="P:proteolysis"/>
    <property type="evidence" value="ECO:0007669"/>
    <property type="project" value="UniProtKB-KW"/>
</dbReference>
<dbReference type="FunFam" id="3.40.50.1820:FF:000028">
    <property type="entry name" value="S9 family peptidase"/>
    <property type="match status" value="1"/>
</dbReference>
<sequence length="687" mass="77422">MKKIAVFTLALLAAMPLAAQKRAFTIEDIYRLQYASGPTVSATGALAYGTSRSDLKAQKSYSNIVVNGKTITTDNKSFSPFWSADGRTLYYVSTASGSSQLYAWRDGKATQLTDYALGIDGATVSPDGNLIAFAAEVDPEIGGADGKANKAAIERKAKNPIQAHIADHLLYRHWTEYSDGKYWHIIVYNLKNKTYTDVTPGRFHSPVFSPSGPSGFVFSPDSKELCYLSNHDEHPEATTNCDLWVVPVTGGEAKNITAENKAWDGSPQYSPDGRYIAYRFQRTPGYESDRFILGLYDRKTGQKRVLTEKFDNWVDDYKWTSDSKAIYFLGEERGYEPLYRVDLKNDRITKVIANRAIGSFDFDGKGGFYYTYSRTGKPSAIYHATAKAIAAAKGRAELKETQVTHLNDSLEATVDIRPSETMWIKGAKGDSVEVFIVKPHGFDPNKKYPLVINVHGGPQMQWMDSFRPDWQVYPGAGYVVAYPNIHGSTGYGQQFCRDISGHWGSYPFEDFMKATDKLAQLAYVDSTRMGAMGWSYGGYFMNWVQGQTKRFKCLASMMGLFDLRSMWGATEELWFPNFDLEGQPWNSELYTKWSPSNYVKNFATPTLIITGERDYRVSYTQSLQYFSTLQSLGIPSRLIVFKNDGHWPSTLKSMPLYYNAHLEWFHKYLGGAPAPWDSEKMVQQGEW</sequence>
<dbReference type="SUPFAM" id="SSF53474">
    <property type="entry name" value="alpha/beta-Hydrolases"/>
    <property type="match status" value="1"/>
</dbReference>
<keyword evidence="13" id="KW-1185">Reference proteome</keyword>
<keyword evidence="5" id="KW-0720">Serine protease</keyword>
<dbReference type="PANTHER" id="PTHR42776">
    <property type="entry name" value="SERINE PEPTIDASE S9 FAMILY MEMBER"/>
    <property type="match status" value="1"/>
</dbReference>
<dbReference type="InterPro" id="IPR029058">
    <property type="entry name" value="AB_hydrolase_fold"/>
</dbReference>
<dbReference type="GO" id="GO:0004252">
    <property type="term" value="F:serine-type endopeptidase activity"/>
    <property type="evidence" value="ECO:0007669"/>
    <property type="project" value="InterPro"/>
</dbReference>
<keyword evidence="2" id="KW-0645">Protease</keyword>
<evidence type="ECO:0000256" key="6">
    <source>
        <dbReference type="ARBA" id="ARBA00022990"/>
    </source>
</evidence>
<keyword evidence="6" id="KW-0007">Acetylation</keyword>
<organism evidence="12 13">
    <name type="scientific">Hallella mizrahii</name>
    <dbReference type="NCBI Taxonomy" id="2606637"/>
    <lineage>
        <taxon>Bacteria</taxon>
        <taxon>Pseudomonadati</taxon>
        <taxon>Bacteroidota</taxon>
        <taxon>Bacteroidia</taxon>
        <taxon>Bacteroidales</taxon>
        <taxon>Prevotellaceae</taxon>
        <taxon>Hallella</taxon>
    </lineage>
</organism>
<evidence type="ECO:0000256" key="5">
    <source>
        <dbReference type="ARBA" id="ARBA00022825"/>
    </source>
</evidence>
<dbReference type="RefSeq" id="WP_154533057.1">
    <property type="nucleotide sequence ID" value="NZ_VUNG01000003.1"/>
</dbReference>
<name>A0A7K0KDE6_9BACT</name>
<evidence type="ECO:0000259" key="11">
    <source>
        <dbReference type="Pfam" id="PF00326"/>
    </source>
</evidence>
<evidence type="ECO:0000256" key="3">
    <source>
        <dbReference type="ARBA" id="ARBA00022729"/>
    </source>
</evidence>
<dbReference type="Gene3D" id="2.120.10.30">
    <property type="entry name" value="TolB, C-terminal domain"/>
    <property type="match status" value="2"/>
</dbReference>
<dbReference type="Pfam" id="PF07676">
    <property type="entry name" value="PD40"/>
    <property type="match status" value="2"/>
</dbReference>
<proteinExistence type="inferred from homology"/>
<dbReference type="InterPro" id="IPR011659">
    <property type="entry name" value="WD40"/>
</dbReference>
<keyword evidence="3 10" id="KW-0732">Signal</keyword>
<dbReference type="Proteomes" id="UP000438914">
    <property type="component" value="Unassembled WGS sequence"/>
</dbReference>
<comment type="caution">
    <text evidence="12">The sequence shown here is derived from an EMBL/GenBank/DDBJ whole genome shotgun (WGS) entry which is preliminary data.</text>
</comment>
<protein>
    <recommendedName>
        <fullName evidence="8">Acyl-peptide hydrolase</fullName>
    </recommendedName>
    <alternativeName>
        <fullName evidence="7">Acylaminoacyl-peptidase</fullName>
    </alternativeName>
</protein>
<evidence type="ECO:0000256" key="8">
    <source>
        <dbReference type="ARBA" id="ARBA00032596"/>
    </source>
</evidence>
<dbReference type="PANTHER" id="PTHR42776:SF13">
    <property type="entry name" value="DIPEPTIDYL-PEPTIDASE 5"/>
    <property type="match status" value="1"/>
</dbReference>
<dbReference type="Gene3D" id="3.40.50.1820">
    <property type="entry name" value="alpha/beta hydrolase"/>
    <property type="match status" value="1"/>
</dbReference>
<dbReference type="SUPFAM" id="SSF82171">
    <property type="entry name" value="DPP6 N-terminal domain-like"/>
    <property type="match status" value="1"/>
</dbReference>
<evidence type="ECO:0000256" key="10">
    <source>
        <dbReference type="SAM" id="SignalP"/>
    </source>
</evidence>
<evidence type="ECO:0000256" key="7">
    <source>
        <dbReference type="ARBA" id="ARBA00032284"/>
    </source>
</evidence>
<evidence type="ECO:0000313" key="13">
    <source>
        <dbReference type="Proteomes" id="UP000438914"/>
    </source>
</evidence>
<evidence type="ECO:0000256" key="4">
    <source>
        <dbReference type="ARBA" id="ARBA00022801"/>
    </source>
</evidence>
<feature type="signal peptide" evidence="10">
    <location>
        <begin position="1"/>
        <end position="18"/>
    </location>
</feature>
<evidence type="ECO:0000256" key="1">
    <source>
        <dbReference type="ARBA" id="ARBA00010040"/>
    </source>
</evidence>
<evidence type="ECO:0000256" key="2">
    <source>
        <dbReference type="ARBA" id="ARBA00022670"/>
    </source>
</evidence>
<evidence type="ECO:0000313" key="12">
    <source>
        <dbReference type="EMBL" id="MST83485.1"/>
    </source>
</evidence>
<comment type="similarity">
    <text evidence="1">Belongs to the peptidase S9C family.</text>
</comment>
<dbReference type="PROSITE" id="PS00708">
    <property type="entry name" value="PRO_ENDOPEP_SER"/>
    <property type="match status" value="1"/>
</dbReference>
<evidence type="ECO:0000256" key="9">
    <source>
        <dbReference type="ARBA" id="ARBA00045885"/>
    </source>
</evidence>
<reference evidence="12 13" key="1">
    <citation type="submission" date="2019-08" db="EMBL/GenBank/DDBJ databases">
        <title>In-depth cultivation of the pig gut microbiome towards novel bacterial diversity and tailored functional studies.</title>
        <authorList>
            <person name="Wylensek D."/>
            <person name="Hitch T.C.A."/>
            <person name="Clavel T."/>
        </authorList>
    </citation>
    <scope>NUCLEOTIDE SEQUENCE [LARGE SCALE GENOMIC DNA]</scope>
    <source>
        <strain evidence="12 13">LKV-178-WT-2A</strain>
    </source>
</reference>
<dbReference type="Pfam" id="PF00326">
    <property type="entry name" value="Peptidase_S9"/>
    <property type="match status" value="1"/>
</dbReference>
<keyword evidence="4" id="KW-0378">Hydrolase</keyword>
<dbReference type="InterPro" id="IPR002471">
    <property type="entry name" value="Pept_S9_AS"/>
</dbReference>
<dbReference type="InterPro" id="IPR001375">
    <property type="entry name" value="Peptidase_S9_cat"/>
</dbReference>
<dbReference type="EMBL" id="VUNG01000003">
    <property type="protein sequence ID" value="MST83485.1"/>
    <property type="molecule type" value="Genomic_DNA"/>
</dbReference>
<comment type="function">
    <text evidence="9">This enzyme catalyzes the hydrolysis of the N-terminal peptide bond of an N-acetylated peptide to generate an N-acetylated amino acid and a peptide with a free N-terminus. It preferentially cleaves off Ac-Ala, Ac-Met and Ac-Ser. Also, involved in the degradation of oxidized and glycated proteins.</text>
</comment>